<dbReference type="SUPFAM" id="SSF47616">
    <property type="entry name" value="GST C-terminal domain-like"/>
    <property type="match status" value="1"/>
</dbReference>
<reference evidence="2 3" key="1">
    <citation type="submission" date="2015-09" db="EMBL/GenBank/DDBJ databases">
        <authorList>
            <consortium name="Swine Surveillance"/>
        </authorList>
    </citation>
    <scope>NUCLEOTIDE SEQUENCE [LARGE SCALE GENOMIC DNA]</scope>
    <source>
        <strain evidence="2 3">CECT 7557</strain>
    </source>
</reference>
<evidence type="ECO:0000313" key="3">
    <source>
        <dbReference type="Proteomes" id="UP000052022"/>
    </source>
</evidence>
<dbReference type="RefSeq" id="WP_058290418.1">
    <property type="nucleotide sequence ID" value="NZ_CYSD01000037.1"/>
</dbReference>
<dbReference type="AlphaFoldDB" id="A0A0P1GD72"/>
<dbReference type="InterPro" id="IPR004045">
    <property type="entry name" value="Glutathione_S-Trfase_N"/>
</dbReference>
<dbReference type="Pfam" id="PF13410">
    <property type="entry name" value="GST_C_2"/>
    <property type="match status" value="1"/>
</dbReference>
<accession>A0A0P1GD72</accession>
<dbReference type="Gene3D" id="3.40.30.10">
    <property type="entry name" value="Glutaredoxin"/>
    <property type="match status" value="1"/>
</dbReference>
<dbReference type="EMBL" id="CYSD01000037">
    <property type="protein sequence ID" value="CUH79413.1"/>
    <property type="molecule type" value="Genomic_DNA"/>
</dbReference>
<dbReference type="InterPro" id="IPR036249">
    <property type="entry name" value="Thioredoxin-like_sf"/>
</dbReference>
<proteinExistence type="predicted"/>
<keyword evidence="3" id="KW-1185">Reference proteome</keyword>
<dbReference type="SUPFAM" id="SSF52833">
    <property type="entry name" value="Thioredoxin-like"/>
    <property type="match status" value="1"/>
</dbReference>
<protein>
    <submittedName>
        <fullName evidence="2">Putative GST-like protein YibF</fullName>
    </submittedName>
</protein>
<evidence type="ECO:0000259" key="1">
    <source>
        <dbReference type="PROSITE" id="PS50404"/>
    </source>
</evidence>
<evidence type="ECO:0000313" key="2">
    <source>
        <dbReference type="EMBL" id="CUH79413.1"/>
    </source>
</evidence>
<organism evidence="2 3">
    <name type="scientific">Tritonibacter multivorans</name>
    <dbReference type="NCBI Taxonomy" id="928856"/>
    <lineage>
        <taxon>Bacteria</taxon>
        <taxon>Pseudomonadati</taxon>
        <taxon>Pseudomonadota</taxon>
        <taxon>Alphaproteobacteria</taxon>
        <taxon>Rhodobacterales</taxon>
        <taxon>Paracoccaceae</taxon>
        <taxon>Tritonibacter</taxon>
    </lineage>
</organism>
<dbReference type="Pfam" id="PF13417">
    <property type="entry name" value="GST_N_3"/>
    <property type="match status" value="1"/>
</dbReference>
<dbReference type="GO" id="GO:0005737">
    <property type="term" value="C:cytoplasm"/>
    <property type="evidence" value="ECO:0007669"/>
    <property type="project" value="TreeGrafter"/>
</dbReference>
<dbReference type="PANTHER" id="PTHR43968">
    <property type="match status" value="1"/>
</dbReference>
<dbReference type="Gene3D" id="1.20.1050.10">
    <property type="match status" value="1"/>
</dbReference>
<sequence length="201" mass="21979">MKLYHSPTSPFVRKVMLVLHETNQLDTVEILNVSTTVIAPDTALAAANPLKKIPALERDSGPTLYDSRVICEYLDDRAGAGLYAGGWDMKVLEATAEGLMDSAVSMAYERNLRPAEKQWEAWVAGHQGKVLSACSAVESRWMPMLNGPLNIGQIAMGAALSYLDFRHGKCGWRNGNPALTAWFEAFSERPSMVATALPQPD</sequence>
<dbReference type="OrthoDB" id="9795329at2"/>
<dbReference type="Proteomes" id="UP000052022">
    <property type="component" value="Unassembled WGS sequence"/>
</dbReference>
<dbReference type="STRING" id="928856.SAMN04488049_101334"/>
<feature type="domain" description="GST N-terminal" evidence="1">
    <location>
        <begin position="1"/>
        <end position="82"/>
    </location>
</feature>
<dbReference type="PROSITE" id="PS50404">
    <property type="entry name" value="GST_NTER"/>
    <property type="match status" value="1"/>
</dbReference>
<dbReference type="PANTHER" id="PTHR43968:SF6">
    <property type="entry name" value="GLUTATHIONE S-TRANSFERASE OMEGA"/>
    <property type="match status" value="1"/>
</dbReference>
<gene>
    <name evidence="2" type="primary">yibF_1</name>
    <name evidence="2" type="ORF">TRM7557_02384</name>
</gene>
<name>A0A0P1GD72_9RHOB</name>
<dbReference type="InterPro" id="IPR050983">
    <property type="entry name" value="GST_Omega/HSP26"/>
</dbReference>
<dbReference type="InterPro" id="IPR036282">
    <property type="entry name" value="Glutathione-S-Trfase_C_sf"/>
</dbReference>
<dbReference type="CDD" id="cd03205">
    <property type="entry name" value="GST_C_6"/>
    <property type="match status" value="1"/>
</dbReference>
<dbReference type="CDD" id="cd03049">
    <property type="entry name" value="GST_N_3"/>
    <property type="match status" value="1"/>
</dbReference>